<dbReference type="InterPro" id="IPR035940">
    <property type="entry name" value="CAP_sf"/>
</dbReference>
<proteinExistence type="predicted"/>
<dbReference type="EMBL" id="CP113088">
    <property type="protein sequence ID" value="WAC02856.1"/>
    <property type="molecule type" value="Genomic_DNA"/>
</dbReference>
<dbReference type="RefSeq" id="WP_267677456.1">
    <property type="nucleotide sequence ID" value="NZ_CP113088.1"/>
</dbReference>
<keyword evidence="4" id="KW-1185">Reference proteome</keyword>
<feature type="chain" id="PRO_5038439484" evidence="1">
    <location>
        <begin position="23"/>
        <end position="163"/>
    </location>
</feature>
<keyword evidence="1" id="KW-0732">Signal</keyword>
<feature type="signal peptide" evidence="1">
    <location>
        <begin position="1"/>
        <end position="22"/>
    </location>
</feature>
<name>A0A9E8SE69_9FLAO</name>
<dbReference type="Gene3D" id="3.40.33.10">
    <property type="entry name" value="CAP"/>
    <property type="match status" value="1"/>
</dbReference>
<dbReference type="CDD" id="cd05379">
    <property type="entry name" value="CAP_bacterial"/>
    <property type="match status" value="1"/>
</dbReference>
<dbReference type="Proteomes" id="UP001164705">
    <property type="component" value="Chromosome"/>
</dbReference>
<dbReference type="PROSITE" id="PS51257">
    <property type="entry name" value="PROKAR_LIPOPROTEIN"/>
    <property type="match status" value="1"/>
</dbReference>
<dbReference type="PANTHER" id="PTHR31157">
    <property type="entry name" value="SCP DOMAIN-CONTAINING PROTEIN"/>
    <property type="match status" value="1"/>
</dbReference>
<evidence type="ECO:0000313" key="4">
    <source>
        <dbReference type="Proteomes" id="UP001164705"/>
    </source>
</evidence>
<reference evidence="3" key="1">
    <citation type="submission" date="2022-11" db="EMBL/GenBank/DDBJ databases">
        <title>Lacinutrix neustonica HL-RS19T sp. nov., isolated from the surface microlayer sample of brackish Lake Shihwa.</title>
        <authorList>
            <person name="Choi J.Y."/>
            <person name="Hwang C.Y."/>
        </authorList>
    </citation>
    <scope>NUCLEOTIDE SEQUENCE</scope>
    <source>
        <strain evidence="3">HL-RS19</strain>
    </source>
</reference>
<dbReference type="InterPro" id="IPR014044">
    <property type="entry name" value="CAP_dom"/>
</dbReference>
<accession>A0A9E8SE69</accession>
<protein>
    <submittedName>
        <fullName evidence="3">CAP domain-containing protein</fullName>
    </submittedName>
</protein>
<evidence type="ECO:0000259" key="2">
    <source>
        <dbReference type="Pfam" id="PF00188"/>
    </source>
</evidence>
<dbReference type="PANTHER" id="PTHR31157:SF1">
    <property type="entry name" value="SCP DOMAIN-CONTAINING PROTEIN"/>
    <property type="match status" value="1"/>
</dbReference>
<dbReference type="AlphaFoldDB" id="A0A9E8SE69"/>
<dbReference type="Pfam" id="PF00188">
    <property type="entry name" value="CAP"/>
    <property type="match status" value="1"/>
</dbReference>
<dbReference type="KEGG" id="lnu:N7U66_04270"/>
<evidence type="ECO:0000313" key="3">
    <source>
        <dbReference type="EMBL" id="WAC02856.1"/>
    </source>
</evidence>
<sequence>MKNVFNLVFVFFLVTLSTSCSTDSIDDSQEVAETIFIPQSKTIELEIMELINEYRSALDLNILGDHNIVKAQAYKHTDYMVTEDDVSHANFYSRKTYLMNNAGAQVVAENVAYGFTSAQSVVNAWINSEGHKENIEGDFTHFDVSAEQNAEGDWFFTNIFIKK</sequence>
<evidence type="ECO:0000256" key="1">
    <source>
        <dbReference type="SAM" id="SignalP"/>
    </source>
</evidence>
<gene>
    <name evidence="3" type="ORF">N7U66_04270</name>
</gene>
<dbReference type="SUPFAM" id="SSF55797">
    <property type="entry name" value="PR-1-like"/>
    <property type="match status" value="1"/>
</dbReference>
<organism evidence="3 4">
    <name type="scientific">Lacinutrix neustonica</name>
    <dbReference type="NCBI Taxonomy" id="2980107"/>
    <lineage>
        <taxon>Bacteria</taxon>
        <taxon>Pseudomonadati</taxon>
        <taxon>Bacteroidota</taxon>
        <taxon>Flavobacteriia</taxon>
        <taxon>Flavobacteriales</taxon>
        <taxon>Flavobacteriaceae</taxon>
        <taxon>Lacinutrix</taxon>
    </lineage>
</organism>
<feature type="domain" description="SCP" evidence="2">
    <location>
        <begin position="49"/>
        <end position="153"/>
    </location>
</feature>